<keyword evidence="4" id="KW-0175">Coiled coil</keyword>
<dbReference type="Pfam" id="PF13432">
    <property type="entry name" value="TPR_16"/>
    <property type="match status" value="1"/>
</dbReference>
<reference evidence="6 7" key="1">
    <citation type="submission" date="2018-08" db="EMBL/GenBank/DDBJ databases">
        <title>Acidipila sp. 4G-K13, an acidobacterium isolated from forest soil.</title>
        <authorList>
            <person name="Gao Z.-H."/>
            <person name="Qiu L.-H."/>
        </authorList>
    </citation>
    <scope>NUCLEOTIDE SEQUENCE [LARGE SCALE GENOMIC DNA]</scope>
    <source>
        <strain evidence="6 7">4G-K13</strain>
    </source>
</reference>
<dbReference type="EMBL" id="QVQT01000001">
    <property type="protein sequence ID" value="RFU18350.1"/>
    <property type="molecule type" value="Genomic_DNA"/>
</dbReference>
<dbReference type="InterPro" id="IPR019734">
    <property type="entry name" value="TPR_rpt"/>
</dbReference>
<dbReference type="OrthoDB" id="192575at2"/>
<evidence type="ECO:0000313" key="6">
    <source>
        <dbReference type="EMBL" id="RFU18350.1"/>
    </source>
</evidence>
<feature type="repeat" description="TPR" evidence="3">
    <location>
        <begin position="59"/>
        <end position="92"/>
    </location>
</feature>
<evidence type="ECO:0000313" key="7">
    <source>
        <dbReference type="Proteomes" id="UP000264702"/>
    </source>
</evidence>
<evidence type="ECO:0000256" key="4">
    <source>
        <dbReference type="SAM" id="Coils"/>
    </source>
</evidence>
<protein>
    <submittedName>
        <fullName evidence="6">Tetratricopeptide repeat protein</fullName>
    </submittedName>
</protein>
<evidence type="ECO:0000256" key="5">
    <source>
        <dbReference type="SAM" id="SignalP"/>
    </source>
</evidence>
<keyword evidence="1" id="KW-0677">Repeat</keyword>
<gene>
    <name evidence="6" type="ORF">D0Y96_01930</name>
</gene>
<comment type="caution">
    <text evidence="6">The sequence shown here is derived from an EMBL/GenBank/DDBJ whole genome shotgun (WGS) entry which is preliminary data.</text>
</comment>
<dbReference type="InterPro" id="IPR050498">
    <property type="entry name" value="Ycf3"/>
</dbReference>
<dbReference type="SMART" id="SM00028">
    <property type="entry name" value="TPR"/>
    <property type="match status" value="4"/>
</dbReference>
<dbReference type="PANTHER" id="PTHR44858:SF1">
    <property type="entry name" value="UDP-N-ACETYLGLUCOSAMINE--PEPTIDE N-ACETYLGLUCOSAMINYLTRANSFERASE SPINDLY-RELATED"/>
    <property type="match status" value="1"/>
</dbReference>
<keyword evidence="5" id="KW-0732">Signal</keyword>
<keyword evidence="2 3" id="KW-0802">TPR repeat</keyword>
<dbReference type="Pfam" id="PF14559">
    <property type="entry name" value="TPR_19"/>
    <property type="match status" value="1"/>
</dbReference>
<dbReference type="InterPro" id="IPR011990">
    <property type="entry name" value="TPR-like_helical_dom_sf"/>
</dbReference>
<evidence type="ECO:0000256" key="3">
    <source>
        <dbReference type="PROSITE-ProRule" id="PRU00339"/>
    </source>
</evidence>
<dbReference type="Gene3D" id="1.25.40.10">
    <property type="entry name" value="Tetratricopeptide repeat domain"/>
    <property type="match status" value="2"/>
</dbReference>
<evidence type="ECO:0000256" key="1">
    <source>
        <dbReference type="ARBA" id="ARBA00022737"/>
    </source>
</evidence>
<feature type="coiled-coil region" evidence="4">
    <location>
        <begin position="176"/>
        <end position="203"/>
    </location>
</feature>
<organism evidence="6 7">
    <name type="scientific">Paracidobacterium acidisoli</name>
    <dbReference type="NCBI Taxonomy" id="2303751"/>
    <lineage>
        <taxon>Bacteria</taxon>
        <taxon>Pseudomonadati</taxon>
        <taxon>Acidobacteriota</taxon>
        <taxon>Terriglobia</taxon>
        <taxon>Terriglobales</taxon>
        <taxon>Acidobacteriaceae</taxon>
        <taxon>Paracidobacterium</taxon>
    </lineage>
</organism>
<accession>A0A372ITS3</accession>
<dbReference type="PROSITE" id="PS50005">
    <property type="entry name" value="TPR"/>
    <property type="match status" value="1"/>
</dbReference>
<proteinExistence type="predicted"/>
<feature type="signal peptide" evidence="5">
    <location>
        <begin position="1"/>
        <end position="19"/>
    </location>
</feature>
<dbReference type="AlphaFoldDB" id="A0A372ITS3"/>
<dbReference type="RefSeq" id="WP_117297644.1">
    <property type="nucleotide sequence ID" value="NZ_QVQT02000001.1"/>
</dbReference>
<feature type="chain" id="PRO_5016860535" evidence="5">
    <location>
        <begin position="20"/>
        <end position="332"/>
    </location>
</feature>
<name>A0A372ITS3_9BACT</name>
<keyword evidence="7" id="KW-1185">Reference proteome</keyword>
<dbReference type="Proteomes" id="UP000264702">
    <property type="component" value="Unassembled WGS sequence"/>
</dbReference>
<sequence>MKLSPQKSLLFLLSLTWPAAVLGLPQVTAGPIRSDLNFGRADQALERLDNALAIDHSDAEAYHLRCRVLYQEQRWDDAIAACRRAVELAPDNSEYHLWMGRAWGEKADRVSFLQAYKLAHQVRAEFETAVRLDPKNVDALSDLGEFDVDAPAIAGGGLSKAEVIAGQLDPLSASAAHQLRAQIAEQRKDYAQSESELRAAVAASPAPAHAWADLASFYRRRGRLDDMVAAIRTAASLARHTRSRSESVALTDGASLLFRTNREPELAIQMLNEYLSSPAQSEEAPAFAVRTQLALLLQKQGDQEGAEREIAMVHALASGYRDGNLASTNTGR</sequence>
<dbReference type="PANTHER" id="PTHR44858">
    <property type="entry name" value="TETRATRICOPEPTIDE REPEAT PROTEIN 6"/>
    <property type="match status" value="1"/>
</dbReference>
<evidence type="ECO:0000256" key="2">
    <source>
        <dbReference type="ARBA" id="ARBA00022803"/>
    </source>
</evidence>
<dbReference type="SUPFAM" id="SSF48452">
    <property type="entry name" value="TPR-like"/>
    <property type="match status" value="2"/>
</dbReference>